<dbReference type="EMBL" id="OZ037951">
    <property type="protein sequence ID" value="CAL1715277.1"/>
    <property type="molecule type" value="Genomic_DNA"/>
</dbReference>
<proteinExistence type="predicted"/>
<accession>A0ABP1E5P5</accession>
<dbReference type="Proteomes" id="UP001497453">
    <property type="component" value="Chromosome 8"/>
</dbReference>
<feature type="region of interest" description="Disordered" evidence="1">
    <location>
        <begin position="26"/>
        <end position="59"/>
    </location>
</feature>
<sequence>MRVQTWVAIFNRDTNWICRYVDKTGDGREEKESKLVSGTQTNDESFEGGRDDPYKGLPDDRQACRINAGGCKVAEDT</sequence>
<protein>
    <submittedName>
        <fullName evidence="2">Uncharacterized protein</fullName>
    </submittedName>
</protein>
<name>A0ABP1E5P5_9APHY</name>
<keyword evidence="3" id="KW-1185">Reference proteome</keyword>
<evidence type="ECO:0000313" key="3">
    <source>
        <dbReference type="Proteomes" id="UP001497453"/>
    </source>
</evidence>
<reference evidence="3" key="1">
    <citation type="submission" date="2024-04" db="EMBL/GenBank/DDBJ databases">
        <authorList>
            <person name="Shaw F."/>
            <person name="Minotto A."/>
        </authorList>
    </citation>
    <scope>NUCLEOTIDE SEQUENCE [LARGE SCALE GENOMIC DNA]</scope>
</reference>
<evidence type="ECO:0000313" key="2">
    <source>
        <dbReference type="EMBL" id="CAL1715277.1"/>
    </source>
</evidence>
<organism evidence="2 3">
    <name type="scientific">Somion occarium</name>
    <dbReference type="NCBI Taxonomy" id="3059160"/>
    <lineage>
        <taxon>Eukaryota</taxon>
        <taxon>Fungi</taxon>
        <taxon>Dikarya</taxon>
        <taxon>Basidiomycota</taxon>
        <taxon>Agaricomycotina</taxon>
        <taxon>Agaricomycetes</taxon>
        <taxon>Polyporales</taxon>
        <taxon>Cerrenaceae</taxon>
        <taxon>Somion</taxon>
    </lineage>
</organism>
<gene>
    <name evidence="2" type="ORF">GFSPODELE1_LOCUS10147</name>
</gene>
<evidence type="ECO:0000256" key="1">
    <source>
        <dbReference type="SAM" id="MobiDB-lite"/>
    </source>
</evidence>
<feature type="compositionally biased region" description="Basic and acidic residues" evidence="1">
    <location>
        <begin position="47"/>
        <end position="59"/>
    </location>
</feature>